<gene>
    <name evidence="4" type="ORF">KTT_04510</name>
</gene>
<dbReference type="Pfam" id="PF03422">
    <property type="entry name" value="CBM_6"/>
    <property type="match status" value="1"/>
</dbReference>
<evidence type="ECO:0000313" key="4">
    <source>
        <dbReference type="EMBL" id="GCE10592.1"/>
    </source>
</evidence>
<dbReference type="PROSITE" id="PS51175">
    <property type="entry name" value="CBM6"/>
    <property type="match status" value="1"/>
</dbReference>
<dbReference type="Proteomes" id="UP000287352">
    <property type="component" value="Unassembled WGS sequence"/>
</dbReference>
<feature type="transmembrane region" description="Helical" evidence="2">
    <location>
        <begin position="27"/>
        <end position="49"/>
    </location>
</feature>
<organism evidence="4 5">
    <name type="scientific">Tengunoibacter tsumagoiensis</name>
    <dbReference type="NCBI Taxonomy" id="2014871"/>
    <lineage>
        <taxon>Bacteria</taxon>
        <taxon>Bacillati</taxon>
        <taxon>Chloroflexota</taxon>
        <taxon>Ktedonobacteria</taxon>
        <taxon>Ktedonobacterales</taxon>
        <taxon>Dictyobacteraceae</taxon>
        <taxon>Tengunoibacter</taxon>
    </lineage>
</organism>
<reference evidence="5" key="1">
    <citation type="submission" date="2018-12" db="EMBL/GenBank/DDBJ databases">
        <title>Tengunoibacter tsumagoiensis gen. nov., sp. nov., Dictyobacter kobayashii sp. nov., D. alpinus sp. nov., and D. joshuensis sp. nov. and description of Dictyobacteraceae fam. nov. within the order Ktedonobacterales isolated from Tengu-no-mugimeshi.</title>
        <authorList>
            <person name="Wang C.M."/>
            <person name="Zheng Y."/>
            <person name="Sakai Y."/>
            <person name="Toyoda A."/>
            <person name="Minakuchi Y."/>
            <person name="Abe K."/>
            <person name="Yokota A."/>
            <person name="Yabe S."/>
        </authorList>
    </citation>
    <scope>NUCLEOTIDE SEQUENCE [LARGE SCALE GENOMIC DNA]</scope>
    <source>
        <strain evidence="5">Uno3</strain>
    </source>
</reference>
<name>A0A401ZUW3_9CHLR</name>
<feature type="domain" description="CBM6" evidence="3">
    <location>
        <begin position="579"/>
        <end position="718"/>
    </location>
</feature>
<keyword evidence="5" id="KW-1185">Reference proteome</keyword>
<protein>
    <recommendedName>
        <fullName evidence="3">CBM6 domain-containing protein</fullName>
    </recommendedName>
</protein>
<dbReference type="InterPro" id="IPR008979">
    <property type="entry name" value="Galactose-bd-like_sf"/>
</dbReference>
<evidence type="ECO:0000259" key="3">
    <source>
        <dbReference type="PROSITE" id="PS51175"/>
    </source>
</evidence>
<keyword evidence="2" id="KW-1133">Transmembrane helix</keyword>
<dbReference type="EMBL" id="BIFR01000001">
    <property type="protein sequence ID" value="GCE10592.1"/>
    <property type="molecule type" value="Genomic_DNA"/>
</dbReference>
<dbReference type="Gene3D" id="2.60.120.260">
    <property type="entry name" value="Galactose-binding domain-like"/>
    <property type="match status" value="1"/>
</dbReference>
<comment type="caution">
    <text evidence="4">The sequence shown here is derived from an EMBL/GenBank/DDBJ whole genome shotgun (WGS) entry which is preliminary data.</text>
</comment>
<dbReference type="RefSeq" id="WP_126578185.1">
    <property type="nucleotide sequence ID" value="NZ_BIFR01000001.1"/>
</dbReference>
<evidence type="ECO:0000256" key="2">
    <source>
        <dbReference type="SAM" id="Phobius"/>
    </source>
</evidence>
<dbReference type="InterPro" id="IPR005084">
    <property type="entry name" value="CBM6"/>
</dbReference>
<evidence type="ECO:0000256" key="1">
    <source>
        <dbReference type="SAM" id="MobiDB-lite"/>
    </source>
</evidence>
<dbReference type="SUPFAM" id="SSF49785">
    <property type="entry name" value="Galactose-binding domain-like"/>
    <property type="match status" value="1"/>
</dbReference>
<dbReference type="OrthoDB" id="9770043at2"/>
<keyword evidence="2" id="KW-0472">Membrane</keyword>
<proteinExistence type="predicted"/>
<evidence type="ECO:0000313" key="5">
    <source>
        <dbReference type="Proteomes" id="UP000287352"/>
    </source>
</evidence>
<dbReference type="GO" id="GO:0030246">
    <property type="term" value="F:carbohydrate binding"/>
    <property type="evidence" value="ECO:0007669"/>
    <property type="project" value="InterPro"/>
</dbReference>
<sequence>MLHSRNTINRHPMSEDGKRGPERLRLFVINGGAALLSIGMLLTFAFVLLPTQHSHAETQPVSRPYVGINMGAQFDMFTDVMKTTGPWSDIGDSNNAPTDANGWPTQDAQVYIWQGATKMDGTYKIIFNGQATLSNGLNYGQFSNQQYNAATNTTTVDMVVTDTGFENFQLTFKNTQRTASSATNTGVTNVQVFRPISEGSSTTFDPSTIFTPWIESAVAPYSYMRFMSGTNWNTSVNWSDRTTVNYATQMKTFPGESGFEGNQMAFEYMVKLANDTNEDLYVNVPDKVTDDYITKLAQLTLYGSDGTNPYTSAQSNPVWAPLNPSHHLYVEYTNEAWNFQFQQAHDMDTNATLEACGVTSFSSCPNPIPTTSPINYDGASNEDVLRFRYYAQQAAHVSTIFRSVYGDSAMGSRVRPLLFWQYDNLNNTALAELQFINDYYNNADGVQHVSTPHAPSYFFWGGGGAVYYNSNNDNAGSTDGIFNAGIPSNDYQKTLNIEAYWTHAYGLHTVAYEGGWAVGGDGATTAQNQAKDDPRAKQSMLDSFNDFARSGGDLYTVGTYGQWNDTRNATSEPLVQAVATINASNYAVPAINQGFEVANSGATIIPGAQYTVADNSPGSIRTNLGVTTSYELRVDSTGSYQVALSVGNTGNGGQVGVYVDGALLSTISVPNTGSSTSYQNVIAGSSSLSAGLHSVQLRATANGNGSSYAGYVNALFVQPGTGTPPNVPTPGSLPSGWQNQDIGSVGLPGAASYANGTYTVTASGGDIWNSADQFNFTYQQLTGDGSIVARVTSLSNSNPYAKAGVMMRDSLSASAANVMTYYSPSGDTTYESRTTDNGNTNHPNAIQRAAPYWVKLVRSGNTFTGYNSPDGQNWTQQGTDTITMPNTIYIGLAIDAHENTILTTGTLDNVSLTGNVSGTTGTPTPTPTPTSTPTPTPTSTPTPSGWTQCANEGGTCTFSGTQVVRFGANGHYNYQTATGSIGCNNTVFGDPAVGQYKTCSVATIPPSGWTQCSGEWGTCTVPGTVTVAFGSGSTYKYQTVTGSIGCNNSVFGDPTPGVAKSCYYK</sequence>
<keyword evidence="2" id="KW-0812">Transmembrane</keyword>
<feature type="region of interest" description="Disordered" evidence="1">
    <location>
        <begin position="913"/>
        <end position="945"/>
    </location>
</feature>
<feature type="compositionally biased region" description="Pro residues" evidence="1">
    <location>
        <begin position="924"/>
        <end position="940"/>
    </location>
</feature>
<dbReference type="AlphaFoldDB" id="A0A401ZUW3"/>
<accession>A0A401ZUW3</accession>
<dbReference type="Gene3D" id="2.60.120.200">
    <property type="match status" value="1"/>
</dbReference>